<reference evidence="2" key="1">
    <citation type="submission" date="2025-08" db="UniProtKB">
        <authorList>
            <consortium name="RefSeq"/>
        </authorList>
    </citation>
    <scope>IDENTIFICATION</scope>
    <source>
        <strain evidence="2">14028-0561.14</strain>
        <tissue evidence="2">Whole fly</tissue>
    </source>
</reference>
<keyword evidence="1" id="KW-1185">Reference proteome</keyword>
<dbReference type="SMART" id="SM00697">
    <property type="entry name" value="DM8"/>
    <property type="match status" value="1"/>
</dbReference>
<name>A0ABM4GI40_DROKI</name>
<dbReference type="RefSeq" id="XP_070142362.1">
    <property type="nucleotide sequence ID" value="XM_070286261.1"/>
</dbReference>
<dbReference type="InterPro" id="IPR010512">
    <property type="entry name" value="DUF1091"/>
</dbReference>
<sequence>MKANIALWKRFNGYKPFLYNITFDTCTFLRNPKSNPVANFIYGTIRDYTDLNHTCPLYHGVTLDKLPVDFVNNRFTKVLPFPTGDYIIKIHWLRGNFVTASAEAYGTL</sequence>
<protein>
    <submittedName>
        <fullName evidence="2">Uncharacterized protein</fullName>
    </submittedName>
</protein>
<proteinExistence type="predicted"/>
<dbReference type="Proteomes" id="UP001652661">
    <property type="component" value="Chromosome 3R"/>
</dbReference>
<gene>
    <name evidence="2" type="primary">LOC138928735</name>
</gene>
<dbReference type="PANTHER" id="PTHR20898:SF0">
    <property type="entry name" value="DAEDALUS ON 3-RELATED"/>
    <property type="match status" value="1"/>
</dbReference>
<evidence type="ECO:0000313" key="2">
    <source>
        <dbReference type="RefSeq" id="XP_070142362.1"/>
    </source>
</evidence>
<dbReference type="PANTHER" id="PTHR20898">
    <property type="entry name" value="DAEDALUS ON 3-RELATED-RELATED"/>
    <property type="match status" value="1"/>
</dbReference>
<dbReference type="GeneID" id="138928735"/>
<dbReference type="Pfam" id="PF06477">
    <property type="entry name" value="DUF1091"/>
    <property type="match status" value="1"/>
</dbReference>
<organism evidence="1 2">
    <name type="scientific">Drosophila kikkawai</name>
    <name type="common">Fruit fly</name>
    <dbReference type="NCBI Taxonomy" id="30033"/>
    <lineage>
        <taxon>Eukaryota</taxon>
        <taxon>Metazoa</taxon>
        <taxon>Ecdysozoa</taxon>
        <taxon>Arthropoda</taxon>
        <taxon>Hexapoda</taxon>
        <taxon>Insecta</taxon>
        <taxon>Pterygota</taxon>
        <taxon>Neoptera</taxon>
        <taxon>Endopterygota</taxon>
        <taxon>Diptera</taxon>
        <taxon>Brachycera</taxon>
        <taxon>Muscomorpha</taxon>
        <taxon>Ephydroidea</taxon>
        <taxon>Drosophilidae</taxon>
        <taxon>Drosophila</taxon>
        <taxon>Sophophora</taxon>
    </lineage>
</organism>
<evidence type="ECO:0000313" key="1">
    <source>
        <dbReference type="Proteomes" id="UP001652661"/>
    </source>
</evidence>
<accession>A0ABM4GI40</accession>